<dbReference type="KEGG" id="spsw:Sps_05157"/>
<proteinExistence type="predicted"/>
<organism evidence="1 2">
    <name type="scientific">Shewanella psychrophila</name>
    <dbReference type="NCBI Taxonomy" id="225848"/>
    <lineage>
        <taxon>Bacteria</taxon>
        <taxon>Pseudomonadati</taxon>
        <taxon>Pseudomonadota</taxon>
        <taxon>Gammaproteobacteria</taxon>
        <taxon>Alteromonadales</taxon>
        <taxon>Shewanellaceae</taxon>
        <taxon>Shewanella</taxon>
    </lineage>
</organism>
<dbReference type="InterPro" id="IPR020518">
    <property type="entry name" value="Tscrpt_reg_PrtN"/>
</dbReference>
<dbReference type="OrthoDB" id="982642at2"/>
<dbReference type="RefSeq" id="WP_077755044.1">
    <property type="nucleotide sequence ID" value="NZ_CP014782.1"/>
</dbReference>
<dbReference type="STRING" id="225848.Sps_05157"/>
<gene>
    <name evidence="1" type="ORF">Sps_05157</name>
</gene>
<dbReference type="EMBL" id="CP014782">
    <property type="protein sequence ID" value="AQS40226.1"/>
    <property type="molecule type" value="Genomic_DNA"/>
</dbReference>
<dbReference type="Proteomes" id="UP000189545">
    <property type="component" value="Chromosome"/>
</dbReference>
<name>A0A1S6HXB9_9GAMM</name>
<protein>
    <submittedName>
        <fullName evidence="1">Pyocin activator protein PrtN</fullName>
    </submittedName>
</protein>
<evidence type="ECO:0000313" key="1">
    <source>
        <dbReference type="EMBL" id="AQS40226.1"/>
    </source>
</evidence>
<sequence length="83" mass="9218">MNTTFLLMAQLGKAVVHLEDISNEFFGLSATTAKNYAKAGRLPVPAYRTCNSNKAPWLVNVSDLAQYMDKQRDIAKRDQINAA</sequence>
<reference evidence="1 2" key="1">
    <citation type="submission" date="2016-03" db="EMBL/GenBank/DDBJ databases">
        <title>Complete genome sequence of Shewanella psychrophila WP2, a deep sea bacterium isolated from west Pacific sediment.</title>
        <authorList>
            <person name="Xu G."/>
            <person name="Jian H."/>
        </authorList>
    </citation>
    <scope>NUCLEOTIDE SEQUENCE [LARGE SCALE GENOMIC DNA]</scope>
    <source>
        <strain evidence="1 2">WP2</strain>
    </source>
</reference>
<dbReference type="AlphaFoldDB" id="A0A1S6HXB9"/>
<accession>A0A1S6HXB9</accession>
<dbReference type="GO" id="GO:0006355">
    <property type="term" value="P:regulation of DNA-templated transcription"/>
    <property type="evidence" value="ECO:0007669"/>
    <property type="project" value="InterPro"/>
</dbReference>
<dbReference type="Pfam" id="PF11112">
    <property type="entry name" value="PyocinActivator"/>
    <property type="match status" value="1"/>
</dbReference>
<evidence type="ECO:0000313" key="2">
    <source>
        <dbReference type="Proteomes" id="UP000189545"/>
    </source>
</evidence>
<keyword evidence="2" id="KW-1185">Reference proteome</keyword>